<dbReference type="Proteomes" id="UP000785679">
    <property type="component" value="Unassembled WGS sequence"/>
</dbReference>
<dbReference type="Gene3D" id="2.130.10.130">
    <property type="entry name" value="Integrin alpha, N-terminal"/>
    <property type="match status" value="2"/>
</dbReference>
<dbReference type="PANTHER" id="PTHR44103:SF1">
    <property type="entry name" value="PROPROTEIN CONVERTASE P"/>
    <property type="match status" value="1"/>
</dbReference>
<dbReference type="SUPFAM" id="SSF69318">
    <property type="entry name" value="Integrin alpha N-terminal domain"/>
    <property type="match status" value="2"/>
</dbReference>
<dbReference type="OrthoDB" id="10022113at2759"/>
<dbReference type="AlphaFoldDB" id="A0A8J8SUU2"/>
<dbReference type="PANTHER" id="PTHR44103">
    <property type="entry name" value="PROPROTEIN CONVERTASE P"/>
    <property type="match status" value="1"/>
</dbReference>
<keyword evidence="4" id="KW-1185">Reference proteome</keyword>
<dbReference type="Pfam" id="PF13517">
    <property type="entry name" value="FG-GAP_3"/>
    <property type="match status" value="2"/>
</dbReference>
<accession>A0A8J8SUU2</accession>
<feature type="region of interest" description="Disordered" evidence="2">
    <location>
        <begin position="16"/>
        <end position="87"/>
    </location>
</feature>
<evidence type="ECO:0000256" key="2">
    <source>
        <dbReference type="SAM" id="MobiDB-lite"/>
    </source>
</evidence>
<evidence type="ECO:0000256" key="1">
    <source>
        <dbReference type="ARBA" id="ARBA00022729"/>
    </source>
</evidence>
<name>A0A8J8SUU2_HALGN</name>
<dbReference type="InterPro" id="IPR028994">
    <property type="entry name" value="Integrin_alpha_N"/>
</dbReference>
<organism evidence="3 4">
    <name type="scientific">Halteria grandinella</name>
    <dbReference type="NCBI Taxonomy" id="5974"/>
    <lineage>
        <taxon>Eukaryota</taxon>
        <taxon>Sar</taxon>
        <taxon>Alveolata</taxon>
        <taxon>Ciliophora</taxon>
        <taxon>Intramacronucleata</taxon>
        <taxon>Spirotrichea</taxon>
        <taxon>Stichotrichia</taxon>
        <taxon>Sporadotrichida</taxon>
        <taxon>Halteriidae</taxon>
        <taxon>Halteria</taxon>
    </lineage>
</organism>
<sequence>MLVLTCLSGMVSDGFRGIGAGPARPSSAARKRAEPPIRMPRVAPGFSPFQVPTAESRGKADAKAANTETPETQKPAASDPVPAPQPQVELKCRVGLSERQSMMRICDPMKYASRIENRTLRSILTAASFAVASGSVVAQGPEAAPDLVRLPYSNPGLVVDLGVGLWAEPLPIDWDGDGDLDLVVACPDKPSNGLYFFENQGGDRKHPVFAAAKKLPVQGRVPHNLRHSRVAGQDRILGAAKEYVDFRSKLMSGSKPIEVEAPSHKNKGNRRADQWQLADIDGDGDHDLVVAVDDWGDYGWDEGYTATGQWLRGPLRGFVFIHRNQGNDDTLKYGPPERLMAGGKPLDVYGWPSPCVADFDGDGDLDLMCGEFTDGFTYFENTGDRTKFELAAGVRPKDSQGRPLRMNLCMIKPTPIDWDGDGDIDLIVGDEDGRVALVEHTGVIRNGVPVFLPPYYFKQQADTLKSGALATPVGADWDGDGDDDIIAGNTSGNILYFENMGGSPARWNAPVPLTAAGREIRFEAGPNGSIQGPAETKWGYTTLSVADWDMDGRLDLIVNSIWGSVRWFRNVGRPGAPVLEADRPIEIDWKQPSPKPAWTWWNPAGNELVTQWRTTPVVVDWTGDGLPDLVMLDSEGFLALFRREKRGDSLVLLPPVRAFVGADGKPLKLSGGIRGKSGRRKLVATDWDGDGRMDLLINSSNASFLRNMGEKEGVWTLADQGPVAKQPLDAHDTQPALVDIDGDGKKDILIGAEDGRFYVRPEVLKGQRP</sequence>
<gene>
    <name evidence="3" type="ORF">FGO68_gene14385</name>
</gene>
<evidence type="ECO:0008006" key="5">
    <source>
        <dbReference type="Google" id="ProtNLM"/>
    </source>
</evidence>
<evidence type="ECO:0000313" key="4">
    <source>
        <dbReference type="Proteomes" id="UP000785679"/>
    </source>
</evidence>
<reference evidence="3" key="1">
    <citation type="submission" date="2019-06" db="EMBL/GenBank/DDBJ databases">
        <authorList>
            <person name="Zheng W."/>
        </authorList>
    </citation>
    <scope>NUCLEOTIDE SEQUENCE</scope>
    <source>
        <strain evidence="3">QDHG01</strain>
    </source>
</reference>
<dbReference type="InterPro" id="IPR013517">
    <property type="entry name" value="FG-GAP"/>
</dbReference>
<comment type="caution">
    <text evidence="3">The sequence shown here is derived from an EMBL/GenBank/DDBJ whole genome shotgun (WGS) entry which is preliminary data.</text>
</comment>
<protein>
    <recommendedName>
        <fullName evidence="5">VCBS repeat-containing protein</fullName>
    </recommendedName>
</protein>
<dbReference type="EMBL" id="RRYP01029760">
    <property type="protein sequence ID" value="TNV71525.1"/>
    <property type="molecule type" value="Genomic_DNA"/>
</dbReference>
<keyword evidence="1" id="KW-0732">Signal</keyword>
<evidence type="ECO:0000313" key="3">
    <source>
        <dbReference type="EMBL" id="TNV71525.1"/>
    </source>
</evidence>
<proteinExistence type="predicted"/>